<dbReference type="Pfam" id="PF00583">
    <property type="entry name" value="Acetyltransf_1"/>
    <property type="match status" value="1"/>
</dbReference>
<keyword evidence="4" id="KW-1185">Reference proteome</keyword>
<dbReference type="CDD" id="cd04301">
    <property type="entry name" value="NAT_SF"/>
    <property type="match status" value="1"/>
</dbReference>
<evidence type="ECO:0000256" key="1">
    <source>
        <dbReference type="SAM" id="MobiDB-lite"/>
    </source>
</evidence>
<dbReference type="Gene3D" id="3.40.630.30">
    <property type="match status" value="1"/>
</dbReference>
<dbReference type="RefSeq" id="WP_133825817.1">
    <property type="nucleotide sequence ID" value="NZ_BAABHR010000047.1"/>
</dbReference>
<name>A0A4R6VLL6_9PSEU</name>
<reference evidence="3 4" key="1">
    <citation type="submission" date="2019-03" db="EMBL/GenBank/DDBJ databases">
        <title>Genomic Encyclopedia of Type Strains, Phase IV (KMG-IV): sequencing the most valuable type-strain genomes for metagenomic binning, comparative biology and taxonomic classification.</title>
        <authorList>
            <person name="Goeker M."/>
        </authorList>
    </citation>
    <scope>NUCLEOTIDE SEQUENCE [LARGE SCALE GENOMIC DNA]</scope>
    <source>
        <strain evidence="3 4">DSM 45775</strain>
    </source>
</reference>
<organism evidence="3 4">
    <name type="scientific">Actinomycetospora succinea</name>
    <dbReference type="NCBI Taxonomy" id="663603"/>
    <lineage>
        <taxon>Bacteria</taxon>
        <taxon>Bacillati</taxon>
        <taxon>Actinomycetota</taxon>
        <taxon>Actinomycetes</taxon>
        <taxon>Pseudonocardiales</taxon>
        <taxon>Pseudonocardiaceae</taxon>
        <taxon>Actinomycetospora</taxon>
    </lineage>
</organism>
<keyword evidence="3" id="KW-0808">Transferase</keyword>
<comment type="caution">
    <text evidence="3">The sequence shown here is derived from an EMBL/GenBank/DDBJ whole genome shotgun (WGS) entry which is preliminary data.</text>
</comment>
<protein>
    <submittedName>
        <fullName evidence="3">Acetyltransferase (GNAT) family protein</fullName>
    </submittedName>
</protein>
<feature type="domain" description="N-acetyltransferase" evidence="2">
    <location>
        <begin position="33"/>
        <end position="193"/>
    </location>
</feature>
<sequence>MAALHLVPTDVTGTATTPASEKPPFRPRGRAPVTLRELGPDEFDVLDAVFAGLSDHSRYLRFHGATPRLRGAVRRKLAAVDGRRHLAVAAFGPDGEPIGIARLISLGLRDAELAIEVVDAWQGRGVGRRLLAAVAVLGREQCYSRLVADVLTENTGMRVLLASVLPILTVETDGYETTLTADLRAGHPAFVAA</sequence>
<dbReference type="InterPro" id="IPR016181">
    <property type="entry name" value="Acyl_CoA_acyltransferase"/>
</dbReference>
<feature type="region of interest" description="Disordered" evidence="1">
    <location>
        <begin position="1"/>
        <end position="31"/>
    </location>
</feature>
<accession>A0A4R6VLL6</accession>
<proteinExistence type="predicted"/>
<dbReference type="OrthoDB" id="4256927at2"/>
<dbReference type="InterPro" id="IPR000182">
    <property type="entry name" value="GNAT_dom"/>
</dbReference>
<evidence type="ECO:0000313" key="3">
    <source>
        <dbReference type="EMBL" id="TDQ62791.1"/>
    </source>
</evidence>
<dbReference type="PROSITE" id="PS51186">
    <property type="entry name" value="GNAT"/>
    <property type="match status" value="1"/>
</dbReference>
<dbReference type="SUPFAM" id="SSF55729">
    <property type="entry name" value="Acyl-CoA N-acyltransferases (Nat)"/>
    <property type="match status" value="1"/>
</dbReference>
<dbReference type="AlphaFoldDB" id="A0A4R6VLL6"/>
<evidence type="ECO:0000313" key="4">
    <source>
        <dbReference type="Proteomes" id="UP000295705"/>
    </source>
</evidence>
<dbReference type="EMBL" id="SNYO01000002">
    <property type="protein sequence ID" value="TDQ62791.1"/>
    <property type="molecule type" value="Genomic_DNA"/>
</dbReference>
<dbReference type="Proteomes" id="UP000295705">
    <property type="component" value="Unassembled WGS sequence"/>
</dbReference>
<gene>
    <name evidence="3" type="ORF">EV188_102446</name>
</gene>
<dbReference type="GO" id="GO:0016747">
    <property type="term" value="F:acyltransferase activity, transferring groups other than amino-acyl groups"/>
    <property type="evidence" value="ECO:0007669"/>
    <property type="project" value="InterPro"/>
</dbReference>
<evidence type="ECO:0000259" key="2">
    <source>
        <dbReference type="PROSITE" id="PS51186"/>
    </source>
</evidence>